<evidence type="ECO:0000313" key="5">
    <source>
        <dbReference type="Proteomes" id="UP001164746"/>
    </source>
</evidence>
<dbReference type="Pfam" id="PF13359">
    <property type="entry name" value="DDE_Tnp_4"/>
    <property type="match status" value="1"/>
</dbReference>
<proteinExistence type="predicted"/>
<sequence length="206" mass="23538">MQYWNGANTPVKDRQKPQSSSLTLIGQLFAVPMRLKVGLLVQDIADGFSIIFFKYLYNLDLFITRGVEILLIRTFSNYKHHNTKFLIGITSSGVILFVSEAWGCRISDRQIVIDNIPPFKTKFQFSVQEVFETNANAQLRIHCRKKDRKCKKIHLFDDFSMAMPSQLAPRYVAYGIRYRPVSKTSTGFPVASLNFIQSALAVSSWS</sequence>
<dbReference type="EMBL" id="CP111023">
    <property type="protein sequence ID" value="WAR21603.1"/>
    <property type="molecule type" value="Genomic_DNA"/>
</dbReference>
<feature type="domain" description="DDE Tnp4" evidence="3">
    <location>
        <begin position="74"/>
        <end position="112"/>
    </location>
</feature>
<keyword evidence="2" id="KW-0479">Metal-binding</keyword>
<dbReference type="InterPro" id="IPR027806">
    <property type="entry name" value="HARBI1_dom"/>
</dbReference>
<evidence type="ECO:0000313" key="4">
    <source>
        <dbReference type="EMBL" id="WAR21603.1"/>
    </source>
</evidence>
<organism evidence="4 5">
    <name type="scientific">Mya arenaria</name>
    <name type="common">Soft-shell clam</name>
    <dbReference type="NCBI Taxonomy" id="6604"/>
    <lineage>
        <taxon>Eukaryota</taxon>
        <taxon>Metazoa</taxon>
        <taxon>Spiralia</taxon>
        <taxon>Lophotrochozoa</taxon>
        <taxon>Mollusca</taxon>
        <taxon>Bivalvia</taxon>
        <taxon>Autobranchia</taxon>
        <taxon>Heteroconchia</taxon>
        <taxon>Euheterodonta</taxon>
        <taxon>Imparidentia</taxon>
        <taxon>Neoheterodontei</taxon>
        <taxon>Myida</taxon>
        <taxon>Myoidea</taxon>
        <taxon>Myidae</taxon>
        <taxon>Mya</taxon>
    </lineage>
</organism>
<evidence type="ECO:0000259" key="3">
    <source>
        <dbReference type="Pfam" id="PF13359"/>
    </source>
</evidence>
<reference evidence="4" key="1">
    <citation type="submission" date="2022-11" db="EMBL/GenBank/DDBJ databases">
        <title>Centuries of genome instability and evolution in soft-shell clam transmissible cancer (bioRxiv).</title>
        <authorList>
            <person name="Hart S.F.M."/>
            <person name="Yonemitsu M.A."/>
            <person name="Giersch R.M."/>
            <person name="Beal B.F."/>
            <person name="Arriagada G."/>
            <person name="Davis B.W."/>
            <person name="Ostrander E.A."/>
            <person name="Goff S.P."/>
            <person name="Metzger M.J."/>
        </authorList>
    </citation>
    <scope>NUCLEOTIDE SEQUENCE</scope>
    <source>
        <strain evidence="4">MELC-2E11</strain>
        <tissue evidence="4">Siphon/mantle</tissue>
    </source>
</reference>
<protein>
    <recommendedName>
        <fullName evidence="3">DDE Tnp4 domain-containing protein</fullName>
    </recommendedName>
</protein>
<accession>A0ABY7FHE5</accession>
<comment type="cofactor">
    <cofactor evidence="1">
        <name>a divalent metal cation</name>
        <dbReference type="ChEBI" id="CHEBI:60240"/>
    </cofactor>
</comment>
<evidence type="ECO:0000256" key="2">
    <source>
        <dbReference type="ARBA" id="ARBA00022723"/>
    </source>
</evidence>
<keyword evidence="5" id="KW-1185">Reference proteome</keyword>
<gene>
    <name evidence="4" type="ORF">MAR_015577</name>
</gene>
<dbReference type="PANTHER" id="PTHR23080">
    <property type="entry name" value="THAP DOMAIN PROTEIN"/>
    <property type="match status" value="1"/>
</dbReference>
<dbReference type="Proteomes" id="UP001164746">
    <property type="component" value="Chromosome 12"/>
</dbReference>
<name>A0ABY7FHE5_MYAAR</name>
<evidence type="ECO:0000256" key="1">
    <source>
        <dbReference type="ARBA" id="ARBA00001968"/>
    </source>
</evidence>